<gene>
    <name evidence="4" type="ORF">FA14DRAFT_117587</name>
</gene>
<dbReference type="FunFam" id="1.10.10.440:FF:000044">
    <property type="entry name" value="Transcription elongation regulator 1"/>
    <property type="match status" value="1"/>
</dbReference>
<dbReference type="SMART" id="SM00456">
    <property type="entry name" value="WW"/>
    <property type="match status" value="2"/>
</dbReference>
<dbReference type="EMBL" id="KZ819602">
    <property type="protein sequence ID" value="PWN36888.1"/>
    <property type="molecule type" value="Genomic_DNA"/>
</dbReference>
<dbReference type="PROSITE" id="PS50020">
    <property type="entry name" value="WW_DOMAIN_2"/>
    <property type="match status" value="2"/>
</dbReference>
<dbReference type="Gene3D" id="2.20.70.10">
    <property type="match status" value="2"/>
</dbReference>
<dbReference type="SUPFAM" id="SSF51045">
    <property type="entry name" value="WW domain"/>
    <property type="match status" value="1"/>
</dbReference>
<feature type="region of interest" description="Disordered" evidence="2">
    <location>
        <begin position="475"/>
        <end position="511"/>
    </location>
</feature>
<dbReference type="InterPro" id="IPR036517">
    <property type="entry name" value="FF_domain_sf"/>
</dbReference>
<dbReference type="InParanoid" id="A0A316VIL0"/>
<name>A0A316VIL0_9BASI</name>
<dbReference type="Gene3D" id="1.10.10.440">
    <property type="entry name" value="FF domain"/>
    <property type="match status" value="5"/>
</dbReference>
<dbReference type="InterPro" id="IPR001202">
    <property type="entry name" value="WW_dom"/>
</dbReference>
<dbReference type="SUPFAM" id="SSF81698">
    <property type="entry name" value="FF domain"/>
    <property type="match status" value="3"/>
</dbReference>
<dbReference type="PANTHER" id="PTHR15377">
    <property type="entry name" value="TRANSCRIPTION ELONGATION REGULATOR 1"/>
    <property type="match status" value="1"/>
</dbReference>
<feature type="region of interest" description="Disordered" evidence="2">
    <location>
        <begin position="681"/>
        <end position="707"/>
    </location>
</feature>
<dbReference type="GeneID" id="37018020"/>
<feature type="compositionally biased region" description="Basic and acidic residues" evidence="2">
    <location>
        <begin position="681"/>
        <end position="692"/>
    </location>
</feature>
<feature type="compositionally biased region" description="Basic and acidic residues" evidence="2">
    <location>
        <begin position="117"/>
        <end position="176"/>
    </location>
</feature>
<reference evidence="4 5" key="1">
    <citation type="journal article" date="2018" name="Mol. Biol. Evol.">
        <title>Broad Genomic Sampling Reveals a Smut Pathogenic Ancestry of the Fungal Clade Ustilaginomycotina.</title>
        <authorList>
            <person name="Kijpornyongpan T."/>
            <person name="Mondo S.J."/>
            <person name="Barry K."/>
            <person name="Sandor L."/>
            <person name="Lee J."/>
            <person name="Lipzen A."/>
            <person name="Pangilinan J."/>
            <person name="LaButti K."/>
            <person name="Hainaut M."/>
            <person name="Henrissat B."/>
            <person name="Grigoriev I.V."/>
            <person name="Spatafora J.W."/>
            <person name="Aime M.C."/>
        </authorList>
    </citation>
    <scope>NUCLEOTIDE SEQUENCE [LARGE SCALE GENOMIC DNA]</scope>
    <source>
        <strain evidence="4 5">MCA 3882</strain>
    </source>
</reference>
<evidence type="ECO:0000313" key="4">
    <source>
        <dbReference type="EMBL" id="PWN36888.1"/>
    </source>
</evidence>
<proteinExistence type="predicted"/>
<dbReference type="STRING" id="1280837.A0A316VIL0"/>
<feature type="region of interest" description="Disordered" evidence="2">
    <location>
        <begin position="117"/>
        <end position="222"/>
    </location>
</feature>
<evidence type="ECO:0000256" key="1">
    <source>
        <dbReference type="ARBA" id="ARBA00022737"/>
    </source>
</evidence>
<evidence type="ECO:0000256" key="2">
    <source>
        <dbReference type="SAM" id="MobiDB-lite"/>
    </source>
</evidence>
<sequence>MQYESSQAAGPSGWLPSLLPGWTEHVAPNGQLYWHNQHSRQSTYQQAPLVDTASNANERPKKKEAIPGADGWFRVRTNLGNTFYAHKESQRSEWIVPEEIKEQVQVMERAKRQQKEELAQRQREEKAHAEQVRREEQRRKEEQEIKRKEAERMKREGKLRKEQEKEERIQRERLRTLQEVNKRKRENGPEDQSENGISEKKARSSIENSTAAERDEEDEEAWQKRIAAEMAAESEVEDGAAANRELTAEQAKAIFMHMLTEMNGTSSEINPMAPWDKELPKIVDHRDFTVLKELSDKQDAFNEWCRLRLREKRAARMNSKSSQKGDEAAPATSQSDAGDRLAAYRTLLESEVTSTRTHWDDFRKSWKRDRRFFAFGRDEREREKEFRNWLKELGERKRQAAIRNENGFVQLLQEKLGSSSENRLDPSTSTSQAQNLWSQCKKTPGLDSDPRYDAVGSSSRRAVLFEEWAKGKRKIDSLSDTEPNQRKQDDTSTKQVHRDSNDALKQREEEVARQRRLLQGKKTRTLGKALYEEGLTEYRQLLIDAVRDPLTMFENAFDTLSRDDRFHAQALSQNEKQRIFYEHVDNLNRRRLRSLEEVFEKYAPTLDTEREVALPLILDDEEIDRKQLTQLHAIVSGSKTVGDLFDEWQARREQEAHRAFLQMLKENAFVDFWGRLRQEHERKAGDGDKDATTEEGNLTNDEDEDANIPSLLQMAATIDLDEIHAILRDDQRYRAFRHKPRMREEWIREYLQQMKVPKKTVFQR</sequence>
<dbReference type="Proteomes" id="UP000245771">
    <property type="component" value="Unassembled WGS sequence"/>
</dbReference>
<dbReference type="GO" id="GO:0070063">
    <property type="term" value="F:RNA polymerase binding"/>
    <property type="evidence" value="ECO:0007669"/>
    <property type="project" value="InterPro"/>
</dbReference>
<organism evidence="4 5">
    <name type="scientific">Meira miltonrushii</name>
    <dbReference type="NCBI Taxonomy" id="1280837"/>
    <lineage>
        <taxon>Eukaryota</taxon>
        <taxon>Fungi</taxon>
        <taxon>Dikarya</taxon>
        <taxon>Basidiomycota</taxon>
        <taxon>Ustilaginomycotina</taxon>
        <taxon>Exobasidiomycetes</taxon>
        <taxon>Exobasidiales</taxon>
        <taxon>Brachybasidiaceae</taxon>
        <taxon>Meira</taxon>
    </lineage>
</organism>
<evidence type="ECO:0000259" key="3">
    <source>
        <dbReference type="PROSITE" id="PS50020"/>
    </source>
</evidence>
<feature type="region of interest" description="Disordered" evidence="2">
    <location>
        <begin position="418"/>
        <end position="454"/>
    </location>
</feature>
<dbReference type="OrthoDB" id="410044at2759"/>
<feature type="region of interest" description="Disordered" evidence="2">
    <location>
        <begin position="315"/>
        <end position="338"/>
    </location>
</feature>
<protein>
    <recommendedName>
        <fullName evidence="3">WW domain-containing protein</fullName>
    </recommendedName>
</protein>
<feature type="domain" description="WW" evidence="3">
    <location>
        <begin position="16"/>
        <end position="49"/>
    </location>
</feature>
<dbReference type="Pfam" id="PF01846">
    <property type="entry name" value="FF"/>
    <property type="match status" value="2"/>
</dbReference>
<dbReference type="RefSeq" id="XP_025357190.1">
    <property type="nucleotide sequence ID" value="XM_025496239.1"/>
</dbReference>
<dbReference type="GO" id="GO:0003712">
    <property type="term" value="F:transcription coregulator activity"/>
    <property type="evidence" value="ECO:0007669"/>
    <property type="project" value="TreeGrafter"/>
</dbReference>
<dbReference type="AlphaFoldDB" id="A0A316VIL0"/>
<keyword evidence="5" id="KW-1185">Reference proteome</keyword>
<evidence type="ECO:0000313" key="5">
    <source>
        <dbReference type="Proteomes" id="UP000245771"/>
    </source>
</evidence>
<feature type="domain" description="WW" evidence="3">
    <location>
        <begin position="66"/>
        <end position="99"/>
    </location>
</feature>
<dbReference type="InterPro" id="IPR045148">
    <property type="entry name" value="TCRG1-like"/>
</dbReference>
<dbReference type="InterPro" id="IPR036020">
    <property type="entry name" value="WW_dom_sf"/>
</dbReference>
<dbReference type="SMART" id="SM00441">
    <property type="entry name" value="FF"/>
    <property type="match status" value="3"/>
</dbReference>
<dbReference type="PANTHER" id="PTHR15377:SF3">
    <property type="entry name" value="WW DOMAIN-CONTAINING PROTEIN"/>
    <property type="match status" value="1"/>
</dbReference>
<keyword evidence="1" id="KW-0677">Repeat</keyword>
<feature type="compositionally biased region" description="Polar residues" evidence="2">
    <location>
        <begin position="418"/>
        <end position="441"/>
    </location>
</feature>
<dbReference type="InterPro" id="IPR002713">
    <property type="entry name" value="FF_domain"/>
</dbReference>
<accession>A0A316VIL0</accession>
<dbReference type="GO" id="GO:0005634">
    <property type="term" value="C:nucleus"/>
    <property type="evidence" value="ECO:0007669"/>
    <property type="project" value="TreeGrafter"/>
</dbReference>